<name>A0A0A8ZHT4_ARUDO</name>
<dbReference type="AlphaFoldDB" id="A0A0A8ZHT4"/>
<sequence length="57" mass="6792">MRRGRRTSGQHGSRTFQASVIFVVLRRRKQIHALYIQASGNCTVRKSIRQTRTWMFR</sequence>
<organism evidence="1">
    <name type="scientific">Arundo donax</name>
    <name type="common">Giant reed</name>
    <name type="synonym">Donax arundinaceus</name>
    <dbReference type="NCBI Taxonomy" id="35708"/>
    <lineage>
        <taxon>Eukaryota</taxon>
        <taxon>Viridiplantae</taxon>
        <taxon>Streptophyta</taxon>
        <taxon>Embryophyta</taxon>
        <taxon>Tracheophyta</taxon>
        <taxon>Spermatophyta</taxon>
        <taxon>Magnoliopsida</taxon>
        <taxon>Liliopsida</taxon>
        <taxon>Poales</taxon>
        <taxon>Poaceae</taxon>
        <taxon>PACMAD clade</taxon>
        <taxon>Arundinoideae</taxon>
        <taxon>Arundineae</taxon>
        <taxon>Arundo</taxon>
    </lineage>
</organism>
<accession>A0A0A8ZHT4</accession>
<proteinExistence type="predicted"/>
<reference evidence="1" key="2">
    <citation type="journal article" date="2015" name="Data Brief">
        <title>Shoot transcriptome of the giant reed, Arundo donax.</title>
        <authorList>
            <person name="Barrero R.A."/>
            <person name="Guerrero F.D."/>
            <person name="Moolhuijzen P."/>
            <person name="Goolsby J.A."/>
            <person name="Tidwell J."/>
            <person name="Bellgard S.E."/>
            <person name="Bellgard M.I."/>
        </authorList>
    </citation>
    <scope>NUCLEOTIDE SEQUENCE</scope>
    <source>
        <tissue evidence="1">Shoot tissue taken approximately 20 cm above the soil surface</tissue>
    </source>
</reference>
<evidence type="ECO:0000313" key="1">
    <source>
        <dbReference type="EMBL" id="JAD38371.1"/>
    </source>
</evidence>
<dbReference type="EMBL" id="GBRH01259524">
    <property type="protein sequence ID" value="JAD38371.1"/>
    <property type="molecule type" value="Transcribed_RNA"/>
</dbReference>
<protein>
    <submittedName>
        <fullName evidence="1">Uncharacterized protein</fullName>
    </submittedName>
</protein>
<reference evidence="1" key="1">
    <citation type="submission" date="2014-09" db="EMBL/GenBank/DDBJ databases">
        <authorList>
            <person name="Magalhaes I.L.F."/>
            <person name="Oliveira U."/>
            <person name="Santos F.R."/>
            <person name="Vidigal T.H.D.A."/>
            <person name="Brescovit A.D."/>
            <person name="Santos A.J."/>
        </authorList>
    </citation>
    <scope>NUCLEOTIDE SEQUENCE</scope>
    <source>
        <tissue evidence="1">Shoot tissue taken approximately 20 cm above the soil surface</tissue>
    </source>
</reference>